<proteinExistence type="predicted"/>
<name>A0A7H4LEB0_WHEAT</name>
<dbReference type="PANTHER" id="PTHR33116:SF87">
    <property type="entry name" value="OS01G0158850 PROTEIN"/>
    <property type="match status" value="1"/>
</dbReference>
<evidence type="ECO:0000313" key="3">
    <source>
        <dbReference type="EMBL" id="SPT16948.1"/>
    </source>
</evidence>
<dbReference type="SUPFAM" id="SSF56672">
    <property type="entry name" value="DNA/RNA polymerases"/>
    <property type="match status" value="1"/>
</dbReference>
<feature type="domain" description="Reverse transcriptase" evidence="2">
    <location>
        <begin position="173"/>
        <end position="446"/>
    </location>
</feature>
<dbReference type="EMBL" id="LS480641">
    <property type="protein sequence ID" value="SPT16948.1"/>
    <property type="molecule type" value="Genomic_DNA"/>
</dbReference>
<dbReference type="Proteomes" id="UP000280104">
    <property type="component" value="Chromosome II"/>
</dbReference>
<evidence type="ECO:0000259" key="2">
    <source>
        <dbReference type="PROSITE" id="PS50878"/>
    </source>
</evidence>
<dbReference type="AlphaFoldDB" id="A0A7H4LEB0"/>
<dbReference type="Gene3D" id="3.60.10.10">
    <property type="entry name" value="Endonuclease/exonuclease/phosphatase"/>
    <property type="match status" value="1"/>
</dbReference>
<evidence type="ECO:0000313" key="4">
    <source>
        <dbReference type="Proteomes" id="UP000280104"/>
    </source>
</evidence>
<dbReference type="Pfam" id="PF00078">
    <property type="entry name" value="RVT_1"/>
    <property type="match status" value="1"/>
</dbReference>
<feature type="transmembrane region" description="Helical" evidence="1">
    <location>
        <begin position="481"/>
        <end position="505"/>
    </location>
</feature>
<dbReference type="PANTHER" id="PTHR33116">
    <property type="entry name" value="REVERSE TRANSCRIPTASE ZINC-BINDING DOMAIN-CONTAINING PROTEIN-RELATED-RELATED"/>
    <property type="match status" value="1"/>
</dbReference>
<dbReference type="InterPro" id="IPR043502">
    <property type="entry name" value="DNA/RNA_pol_sf"/>
</dbReference>
<dbReference type="SUPFAM" id="SSF56219">
    <property type="entry name" value="DNase I-like"/>
    <property type="match status" value="1"/>
</dbReference>
<keyword evidence="1" id="KW-1133">Transmembrane helix</keyword>
<keyword evidence="1" id="KW-0472">Membrane</keyword>
<dbReference type="PROSITE" id="PS50878">
    <property type="entry name" value="RT_POL"/>
    <property type="match status" value="1"/>
</dbReference>
<protein>
    <recommendedName>
        <fullName evidence="2">Reverse transcriptase domain-containing protein</fullName>
    </recommendedName>
</protein>
<dbReference type="InterPro" id="IPR000477">
    <property type="entry name" value="RT_dom"/>
</dbReference>
<accession>A0A7H4LEB0</accession>
<gene>
    <name evidence="3" type="ORF">CAMPLR22A2D_LOCUS1549</name>
</gene>
<dbReference type="InterPro" id="IPR036691">
    <property type="entry name" value="Endo/exonu/phosph_ase_sf"/>
</dbReference>
<keyword evidence="1" id="KW-0812">Transmembrane</keyword>
<organism evidence="3 4">
    <name type="scientific">Triticum aestivum</name>
    <name type="common">Wheat</name>
    <dbReference type="NCBI Taxonomy" id="4565"/>
    <lineage>
        <taxon>Eukaryota</taxon>
        <taxon>Viridiplantae</taxon>
        <taxon>Streptophyta</taxon>
        <taxon>Embryophyta</taxon>
        <taxon>Tracheophyta</taxon>
        <taxon>Spermatophyta</taxon>
        <taxon>Magnoliopsida</taxon>
        <taxon>Liliopsida</taxon>
        <taxon>Poales</taxon>
        <taxon>Poaceae</taxon>
        <taxon>BOP clade</taxon>
        <taxon>Pooideae</taxon>
        <taxon>Triticodae</taxon>
        <taxon>Triticeae</taxon>
        <taxon>Triticinae</taxon>
        <taxon>Triticum</taxon>
    </lineage>
</organism>
<reference evidence="3 4" key="1">
    <citation type="submission" date="2018-05" db="EMBL/GenBank/DDBJ databases">
        <authorList>
            <person name="Thind KAUR A."/>
        </authorList>
    </citation>
    <scope>NUCLEOTIDE SEQUENCE [LARGE SCALE GENOMIC DNA]</scope>
</reference>
<evidence type="ECO:0000256" key="1">
    <source>
        <dbReference type="SAM" id="Phobius"/>
    </source>
</evidence>
<sequence>MGPHSQNSNQIFLADLVRICGSEQLPILVGGDFNIIRRRDEKNNDNFDGRWSFMFNTIIESLDLREIELSGRKYTWANTLPIPTFEKLDCVLASVDWEQKFPLVTVQALSRGISDHTPLLVDSGEATHVGNKNTFSFELAWFEREGFFDLVAREWAKEVGGRTFIERWQNKIRHLRSFLRGWAKHLSGIYKVEKGRLLTLIQSLDVKIECRILEPMELHAKGDAEMRLKELLREEELKWALRAKVRKVVQRYANTQFFHMIANGKHRKKRIFQLEQDEGTILGQENLKLYITDYYKQVESFTQNGSVGIRVNVDIGHYFQTHKGLRQGDPMSPILFNIVVDMLTILICRAKDAGQVGSLVPYLVDGGVSVLQYADDTIIFMEHDLAKAINMKLVLCLFEQLTGLKINFHKSELFCFERANEEQEAYKQLFGCELGALPFTYLGIPIHHCKLTNREWKSIEDPFEKKLGCWKGKLMSYGGRLILINSVLTSMPMFLLSFFEVPVGVRKRLDFYRSRFFWQSDDLKRKYRLTKWDIICRPKDQGGLGIENLEVKNKCLLSKWLYKLSSETGATWAHILRNKYL</sequence>